<reference evidence="2" key="1">
    <citation type="submission" date="2021-07" db="EMBL/GenBank/DDBJ databases">
        <authorList>
            <person name="Catto M.A."/>
            <person name="Jacobson A."/>
            <person name="Kennedy G."/>
            <person name="Labadie P."/>
            <person name="Hunt B.G."/>
            <person name="Srinivasan R."/>
        </authorList>
    </citation>
    <scope>NUCLEOTIDE SEQUENCE</scope>
    <source>
        <strain evidence="2">PL_HMW_Pooled</strain>
        <tissue evidence="2">Head</tissue>
    </source>
</reference>
<comment type="caution">
    <text evidence="2">The sequence shown here is derived from an EMBL/GenBank/DDBJ whole genome shotgun (WGS) entry which is preliminary data.</text>
</comment>
<keyword evidence="3" id="KW-1185">Reference proteome</keyword>
<dbReference type="AlphaFoldDB" id="A0AAE1H0J9"/>
<organism evidence="2 3">
    <name type="scientific">Frankliniella fusca</name>
    <dbReference type="NCBI Taxonomy" id="407009"/>
    <lineage>
        <taxon>Eukaryota</taxon>
        <taxon>Metazoa</taxon>
        <taxon>Ecdysozoa</taxon>
        <taxon>Arthropoda</taxon>
        <taxon>Hexapoda</taxon>
        <taxon>Insecta</taxon>
        <taxon>Pterygota</taxon>
        <taxon>Neoptera</taxon>
        <taxon>Paraneoptera</taxon>
        <taxon>Thysanoptera</taxon>
        <taxon>Terebrantia</taxon>
        <taxon>Thripoidea</taxon>
        <taxon>Thripidae</taxon>
        <taxon>Frankliniella</taxon>
    </lineage>
</organism>
<sequence length="67" mass="7684">MVPEHTCTKCSDYMEVSGLGENIWNKASKHRRQQKEPNSSQGTLAHEQNKNHQKVKINGRWVPKLGL</sequence>
<reference evidence="2" key="2">
    <citation type="journal article" date="2023" name="BMC Genomics">
        <title>Pest status, molecular evolution, and epigenetic factors derived from the genome assembly of Frankliniella fusca, a thysanopteran phytovirus vector.</title>
        <authorList>
            <person name="Catto M.A."/>
            <person name="Labadie P.E."/>
            <person name="Jacobson A.L."/>
            <person name="Kennedy G.G."/>
            <person name="Srinivasan R."/>
            <person name="Hunt B.G."/>
        </authorList>
    </citation>
    <scope>NUCLEOTIDE SEQUENCE</scope>
    <source>
        <strain evidence="2">PL_HMW_Pooled</strain>
    </source>
</reference>
<name>A0AAE1H0J9_9NEOP</name>
<dbReference type="EMBL" id="JAHWGI010000264">
    <property type="protein sequence ID" value="KAK3911385.1"/>
    <property type="molecule type" value="Genomic_DNA"/>
</dbReference>
<proteinExistence type="predicted"/>
<dbReference type="Proteomes" id="UP001219518">
    <property type="component" value="Unassembled WGS sequence"/>
</dbReference>
<evidence type="ECO:0000313" key="2">
    <source>
        <dbReference type="EMBL" id="KAK3911385.1"/>
    </source>
</evidence>
<gene>
    <name evidence="2" type="ORF">KUF71_004387</name>
</gene>
<feature type="region of interest" description="Disordered" evidence="1">
    <location>
        <begin position="27"/>
        <end position="67"/>
    </location>
</feature>
<evidence type="ECO:0000256" key="1">
    <source>
        <dbReference type="SAM" id="MobiDB-lite"/>
    </source>
</evidence>
<evidence type="ECO:0000313" key="3">
    <source>
        <dbReference type="Proteomes" id="UP001219518"/>
    </source>
</evidence>
<accession>A0AAE1H0J9</accession>
<protein>
    <submittedName>
        <fullName evidence="2">Uncharacterized protein</fullName>
    </submittedName>
</protein>